<evidence type="ECO:0000313" key="4">
    <source>
        <dbReference type="EMBL" id="CAD5222553.1"/>
    </source>
</evidence>
<dbReference type="SMR" id="A0A1I7SR22"/>
<proteinExistence type="inferred from homology"/>
<organism evidence="5 7">
    <name type="scientific">Bursaphelenchus xylophilus</name>
    <name type="common">Pinewood nematode worm</name>
    <name type="synonym">Aphelenchoides xylophilus</name>
    <dbReference type="NCBI Taxonomy" id="6326"/>
    <lineage>
        <taxon>Eukaryota</taxon>
        <taxon>Metazoa</taxon>
        <taxon>Ecdysozoa</taxon>
        <taxon>Nematoda</taxon>
        <taxon>Chromadorea</taxon>
        <taxon>Rhabditida</taxon>
        <taxon>Tylenchina</taxon>
        <taxon>Tylenchomorpha</taxon>
        <taxon>Aphelenchoidea</taxon>
        <taxon>Aphelenchoididae</taxon>
        <taxon>Bursaphelenchus</taxon>
    </lineage>
</organism>
<feature type="chain" id="PRO_5035399913" evidence="2">
    <location>
        <begin position="19"/>
        <end position="397"/>
    </location>
</feature>
<evidence type="ECO:0000313" key="7">
    <source>
        <dbReference type="WBParaSite" id="BXY_1548600.1"/>
    </source>
</evidence>
<dbReference type="GO" id="GO:0006508">
    <property type="term" value="P:proteolysis"/>
    <property type="evidence" value="ECO:0007669"/>
    <property type="project" value="InterPro"/>
</dbReference>
<dbReference type="Pfam" id="PF00026">
    <property type="entry name" value="Asp"/>
    <property type="match status" value="1"/>
</dbReference>
<dbReference type="PANTHER" id="PTHR47966">
    <property type="entry name" value="BETA-SITE APP-CLEAVING ENZYME, ISOFORM A-RELATED"/>
    <property type="match status" value="1"/>
</dbReference>
<dbReference type="GO" id="GO:0004190">
    <property type="term" value="F:aspartic-type endopeptidase activity"/>
    <property type="evidence" value="ECO:0007669"/>
    <property type="project" value="InterPro"/>
</dbReference>
<comment type="similarity">
    <text evidence="1">Belongs to the peptidase A1 family.</text>
</comment>
<dbReference type="AlphaFoldDB" id="A0A1I7SR22"/>
<name>A0A1I7SR22_BURXY</name>
<sequence length="397" mass="44657">MRHGQCLLFLSIISYASGYVVQFEVPVKFADSNLTVRLLSLDLTTVESFVFDYRSFNKSRLNAFDPSASKKFKNKGEFKGLYSPPYNKEFVSTSGILGKDKIEYHGHVFKGEFGVVDRDNNNYIHKGIDGKERAGRLGFSRGDETWADLREKFLKGNENKSLCLVVREYRSAVEATVSIGDPIYKPDEIVSYFNASFNNNGHWRVPLTSIQIGDYEIEVDTPGILSTSTDEIGFPKRIFNSVIAELRAVYYSSLKAYIVSCANRQPLRIGVNSTEITIDPSSYMKRVGLQCALRLSPVDQSIFILGGPFYNRRGVCMDFEDYTITLFRPVQRIYDGSQQAKEMVDDAALCLSHVPLFVKIVECPGSAARPQAEVFRCLHLILTLINYHSGGSPSKSR</sequence>
<dbReference type="EMBL" id="CAJFDI010000003">
    <property type="protein sequence ID" value="CAD5222553.1"/>
    <property type="molecule type" value="Genomic_DNA"/>
</dbReference>
<keyword evidence="6" id="KW-1185">Reference proteome</keyword>
<evidence type="ECO:0000256" key="1">
    <source>
        <dbReference type="ARBA" id="ARBA00007447"/>
    </source>
</evidence>
<feature type="domain" description="Peptidase A1" evidence="3">
    <location>
        <begin position="19"/>
        <end position="327"/>
    </location>
</feature>
<dbReference type="InterPro" id="IPR033121">
    <property type="entry name" value="PEPTIDASE_A1"/>
</dbReference>
<dbReference type="Proteomes" id="UP000095284">
    <property type="component" value="Unplaced"/>
</dbReference>
<dbReference type="InterPro" id="IPR001461">
    <property type="entry name" value="Aspartic_peptidase_A1"/>
</dbReference>
<protein>
    <submittedName>
        <fullName evidence="4">(pine wood nematode) hypothetical protein</fullName>
    </submittedName>
    <submittedName>
        <fullName evidence="7">Peptidase A1 domain-containing protein</fullName>
    </submittedName>
</protein>
<keyword evidence="2" id="KW-0732">Signal</keyword>
<reference evidence="4" key="2">
    <citation type="submission" date="2020-09" db="EMBL/GenBank/DDBJ databases">
        <authorList>
            <person name="Kikuchi T."/>
        </authorList>
    </citation>
    <scope>NUCLEOTIDE SEQUENCE</scope>
    <source>
        <strain evidence="4">Ka4C1</strain>
    </source>
</reference>
<dbReference type="PROSITE" id="PS51767">
    <property type="entry name" value="PEPTIDASE_A1"/>
    <property type="match status" value="1"/>
</dbReference>
<dbReference type="Proteomes" id="UP000582659">
    <property type="component" value="Unassembled WGS sequence"/>
</dbReference>
<accession>A0A1I7SR22</accession>
<reference evidence="7" key="1">
    <citation type="submission" date="2016-11" db="UniProtKB">
        <authorList>
            <consortium name="WormBaseParasite"/>
        </authorList>
    </citation>
    <scope>IDENTIFICATION</scope>
</reference>
<dbReference type="SUPFAM" id="SSF50630">
    <property type="entry name" value="Acid proteases"/>
    <property type="match status" value="1"/>
</dbReference>
<evidence type="ECO:0000259" key="3">
    <source>
        <dbReference type="PROSITE" id="PS51767"/>
    </source>
</evidence>
<dbReference type="EMBL" id="CAJFCV020000003">
    <property type="protein sequence ID" value="CAG9110719.1"/>
    <property type="molecule type" value="Genomic_DNA"/>
</dbReference>
<evidence type="ECO:0000313" key="6">
    <source>
        <dbReference type="Proteomes" id="UP000659654"/>
    </source>
</evidence>
<dbReference type="Gene3D" id="2.40.70.10">
    <property type="entry name" value="Acid Proteases"/>
    <property type="match status" value="1"/>
</dbReference>
<dbReference type="WBParaSite" id="BXY_1548600.1">
    <property type="protein sequence ID" value="BXY_1548600.1"/>
    <property type="gene ID" value="BXY_1548600"/>
</dbReference>
<evidence type="ECO:0000313" key="5">
    <source>
        <dbReference type="Proteomes" id="UP000095284"/>
    </source>
</evidence>
<evidence type="ECO:0000256" key="2">
    <source>
        <dbReference type="SAM" id="SignalP"/>
    </source>
</evidence>
<dbReference type="InterPro" id="IPR021109">
    <property type="entry name" value="Peptidase_aspartic_dom_sf"/>
</dbReference>
<dbReference type="PANTHER" id="PTHR47966:SF51">
    <property type="entry name" value="BETA-SITE APP-CLEAVING ENZYME, ISOFORM A-RELATED"/>
    <property type="match status" value="1"/>
</dbReference>
<gene>
    <name evidence="4" type="ORF">BXYJ_LOCUS7521</name>
</gene>
<dbReference type="Proteomes" id="UP000659654">
    <property type="component" value="Unassembled WGS sequence"/>
</dbReference>
<feature type="signal peptide" evidence="2">
    <location>
        <begin position="1"/>
        <end position="18"/>
    </location>
</feature>